<evidence type="ECO:0000256" key="7">
    <source>
        <dbReference type="ARBA" id="ARBA00022840"/>
    </source>
</evidence>
<evidence type="ECO:0000256" key="5">
    <source>
        <dbReference type="ARBA" id="ARBA00022801"/>
    </source>
</evidence>
<dbReference type="SUPFAM" id="SSF52540">
    <property type="entry name" value="P-loop containing nucleoside triphosphate hydrolases"/>
    <property type="match status" value="1"/>
</dbReference>
<keyword evidence="1" id="KW-0004">4Fe-4S</keyword>
<dbReference type="InterPro" id="IPR027417">
    <property type="entry name" value="P-loop_NTPase"/>
</dbReference>
<accession>A2DDD4</accession>
<feature type="region of interest" description="Disordered" evidence="13">
    <location>
        <begin position="1156"/>
        <end position="1193"/>
    </location>
</feature>
<dbReference type="GO" id="GO:0045910">
    <property type="term" value="P:negative regulation of DNA recombination"/>
    <property type="evidence" value="ECO:0000318"/>
    <property type="project" value="GO_Central"/>
</dbReference>
<dbReference type="RefSeq" id="XP_001582599.1">
    <property type="nucleotide sequence ID" value="XM_001582549.1"/>
</dbReference>
<reference evidence="15" key="1">
    <citation type="submission" date="2006-10" db="EMBL/GenBank/DDBJ databases">
        <authorList>
            <person name="Amadeo P."/>
            <person name="Zhao Q."/>
            <person name="Wortman J."/>
            <person name="Fraser-Liggett C."/>
            <person name="Carlton J."/>
        </authorList>
    </citation>
    <scope>NUCLEOTIDE SEQUENCE</scope>
    <source>
        <strain evidence="15">G3</strain>
    </source>
</reference>
<dbReference type="VEuPathDB" id="TrichDB:TVAG_013790"/>
<keyword evidence="7" id="KW-0067">ATP-binding</keyword>
<feature type="region of interest" description="Disordered" evidence="13">
    <location>
        <begin position="686"/>
        <end position="709"/>
    </location>
</feature>
<sequence length="1428" mass="162293">MAYAQKIMGIDVLFPYEKPYKSQEVVMEKTIKGIASNHNALIESPTGTGKTLALLSASLAYQHVDPKLDSIIYTSRTHTQLKQVISEYKRLPYKVQMTVLASRKRLCINDEVRESPNTDINCYILTHPKTVNGVTQEQCPYFVHAQVEKAPRSLTIEGDLPKFDLEELFQYGKRHAACPYYLAKNLKSSAKIIFSPYNYYLDTIFSSEFLTNSILIFDEAHNIENAARNIATFKMPFELLTRINISAKQIAERKSDRFGVKIYNNMIKLTNSFLEFMLQQWEYYLKRKQVEGKTHIAYHNLSHIIGPDVSALGHDFVDYSNPEVATPTNSILYDPPELITFASQLGKCLKLITPQKQESFVYIFVPGENINASSFEISCLDPSVVFEQAGKSAKSIILASGTLSPQQSFESELGLPFPIKASVPHVISPDQVKLYQIVGTNGRRMTSLFDEMEKRGKQILLDFGRGVLSIVKNTDGGVLVFMPSYAVREKMMKVWRKAGIAEQIYKERWIFNEEQGKDMKKVISDYKNCKGRAVLFAICKGSIGEGIDFSDYHARAVVCFGIPYPPSKEQEIIQKRLFNNKNRPKYNGKLWYNGQGMRTLFQVLGRVIRHSQDYGALFVFEDRLHPQRDFPSWMTRNIEQTYKTADEAINDFILFQQKMKSMFDGKQEIDYNQSTPNYIPSALVNTQKPQNQSLDQKGTSLLSSDDQKPLNQNSIVTQYISDQIRSCSNQAPYMSTPIVREHPVPPPPPKYNQQNTAVENKQSPKTENKNIFGKFYDLCKSLLGTTQENNNNNNNNQENEELVEQNVEESPEPEREQESRIVDVIDLVSSSDDSDEPIYIGDEEEDEPKIEQSVPEKKPKPYPLDHVPTTLETIRNSYLPTLTNIPWFAELSTSFGFQELLAQDDFKYAFFDSDFIDSLERPEIRREIMEGKMPSSIPNFVKDLEPQKLEIPLRFVKNNNSTPVKAEPPVKNSNRVAKLEMPPKSDVKSVKTETKPIKPVTPVKSEVKPEPKPVKTETKIIHVKNETIKPTTPVKSEVKTETKIVKAETPVKSEFKPIKSETKIVKVEPKHVKAETTPVKAETKPKIDPKIIHFKNEIKNVKSEVKQENALTIVAPVESKPLSSVIIPITNPDPQTKFEQIKKDHNITPSQIHQISSSTVVARPPSNPSLLPQQPTTRRITPETHQKTTVSQQNVQQRYTSNSQAFNPQQNYVSQSNNTQIYLYNQQNYPMQQNQPFIPQQQPQAINGYYPYYNYNQFNPYLQRPQPVPPPYSPFAPRNPEVIAPPLTNNTPNTTTNDTNKKYDLTICCINCKCQLADIKSIKECEFKTPRKIGYMVLVGVSKPPVVFQVSRSNMANSNLAIGKDEYSNDDKCAYNKVYCKCGMLLGASIKAASKKDFNDVESVMFLASKITVNMCGKLVSLTALNEV</sequence>
<evidence type="ECO:0000256" key="4">
    <source>
        <dbReference type="ARBA" id="ARBA00022763"/>
    </source>
</evidence>
<dbReference type="GO" id="GO:1904430">
    <property type="term" value="P:negative regulation of t-circle formation"/>
    <property type="evidence" value="ECO:0000318"/>
    <property type="project" value="GO_Central"/>
</dbReference>
<dbReference type="EMBL" id="DS113189">
    <property type="protein sequence ID" value="EAY21613.1"/>
    <property type="molecule type" value="Genomic_DNA"/>
</dbReference>
<feature type="region of interest" description="Disordered" evidence="13">
    <location>
        <begin position="786"/>
        <end position="865"/>
    </location>
</feature>
<keyword evidence="3" id="KW-0547">Nucleotide-binding</keyword>
<dbReference type="Gene3D" id="1.10.30.20">
    <property type="entry name" value="Bacterial XPD DNA helicase, FeS cluster domain"/>
    <property type="match status" value="1"/>
</dbReference>
<dbReference type="InParanoid" id="A2DDD4"/>
<dbReference type="GO" id="GO:0006281">
    <property type="term" value="P:DNA repair"/>
    <property type="evidence" value="ECO:0007669"/>
    <property type="project" value="UniProtKB-KW"/>
</dbReference>
<keyword evidence="16" id="KW-1185">Reference proteome</keyword>
<evidence type="ECO:0000256" key="13">
    <source>
        <dbReference type="SAM" id="MobiDB-lite"/>
    </source>
</evidence>
<evidence type="ECO:0000256" key="12">
    <source>
        <dbReference type="ARBA" id="ARBA00023235"/>
    </source>
</evidence>
<dbReference type="VEuPathDB" id="TrichDB:TVAGG3_0986530"/>
<dbReference type="Pfam" id="PF13307">
    <property type="entry name" value="Helicase_C_2"/>
    <property type="match status" value="1"/>
</dbReference>
<feature type="compositionally biased region" description="Acidic residues" evidence="13">
    <location>
        <begin position="798"/>
        <end position="811"/>
    </location>
</feature>
<dbReference type="InterPro" id="IPR006554">
    <property type="entry name" value="Helicase-like_DEXD_c2"/>
</dbReference>
<dbReference type="Pfam" id="PF06733">
    <property type="entry name" value="DEAD_2"/>
    <property type="match status" value="1"/>
</dbReference>
<keyword evidence="10" id="KW-0238">DNA-binding</keyword>
<dbReference type="SMART" id="SM00491">
    <property type="entry name" value="HELICc2"/>
    <property type="match status" value="1"/>
</dbReference>
<evidence type="ECO:0000313" key="16">
    <source>
        <dbReference type="Proteomes" id="UP000001542"/>
    </source>
</evidence>
<dbReference type="Gene3D" id="3.40.50.300">
    <property type="entry name" value="P-loop containing nucleotide triphosphate hydrolases"/>
    <property type="match status" value="2"/>
</dbReference>
<proteinExistence type="predicted"/>
<evidence type="ECO:0000259" key="14">
    <source>
        <dbReference type="PROSITE" id="PS51193"/>
    </source>
</evidence>
<dbReference type="SMR" id="A2DDD4"/>
<dbReference type="PROSITE" id="PS00690">
    <property type="entry name" value="DEAH_ATP_HELICASE"/>
    <property type="match status" value="1"/>
</dbReference>
<dbReference type="PANTHER" id="PTHR11472:SF34">
    <property type="entry name" value="REGULATOR OF TELOMERE ELONGATION HELICASE 1"/>
    <property type="match status" value="1"/>
</dbReference>
<dbReference type="SMART" id="SM00487">
    <property type="entry name" value="DEXDc"/>
    <property type="match status" value="1"/>
</dbReference>
<keyword evidence="5" id="KW-0378">Hydrolase</keyword>
<gene>
    <name evidence="15" type="ORF">TVAG_013790</name>
</gene>
<dbReference type="InterPro" id="IPR014001">
    <property type="entry name" value="Helicase_ATP-bd"/>
</dbReference>
<feature type="domain" description="Helicase ATP-binding" evidence="14">
    <location>
        <begin position="9"/>
        <end position="284"/>
    </location>
</feature>
<keyword evidence="4" id="KW-0227">DNA damage</keyword>
<dbReference type="GO" id="GO:0016818">
    <property type="term" value="F:hydrolase activity, acting on acid anhydrides, in phosphorus-containing anhydrides"/>
    <property type="evidence" value="ECO:0007669"/>
    <property type="project" value="InterPro"/>
</dbReference>
<evidence type="ECO:0000256" key="1">
    <source>
        <dbReference type="ARBA" id="ARBA00022485"/>
    </source>
</evidence>
<dbReference type="Proteomes" id="UP000001542">
    <property type="component" value="Unassembled WGS sequence"/>
</dbReference>
<dbReference type="FunFam" id="3.40.50.300:FF:000135">
    <property type="entry name" value="DNA repair helicase RAD3, putative"/>
    <property type="match status" value="1"/>
</dbReference>
<protein>
    <submittedName>
        <fullName evidence="15">Helicase, putative</fullName>
    </submittedName>
</protein>
<dbReference type="InterPro" id="IPR002464">
    <property type="entry name" value="DNA/RNA_helicase_DEAH_CS"/>
</dbReference>
<dbReference type="PROSITE" id="PS51193">
    <property type="entry name" value="HELICASE_ATP_BIND_2"/>
    <property type="match status" value="1"/>
</dbReference>
<dbReference type="Gene3D" id="1.10.275.40">
    <property type="match status" value="1"/>
</dbReference>
<evidence type="ECO:0000256" key="11">
    <source>
        <dbReference type="ARBA" id="ARBA00023204"/>
    </source>
</evidence>
<dbReference type="SMART" id="SM00488">
    <property type="entry name" value="DEXDc2"/>
    <property type="match status" value="1"/>
</dbReference>
<feature type="compositionally biased region" description="Polar residues" evidence="13">
    <location>
        <begin position="751"/>
        <end position="761"/>
    </location>
</feature>
<keyword evidence="11" id="KW-0234">DNA repair</keyword>
<dbReference type="STRING" id="5722.A2DDD4"/>
<dbReference type="GO" id="GO:0070182">
    <property type="term" value="F:DNA polymerase binding"/>
    <property type="evidence" value="ECO:0000318"/>
    <property type="project" value="GO_Central"/>
</dbReference>
<dbReference type="OrthoDB" id="272481at2759"/>
<feature type="compositionally biased region" description="Basic and acidic residues" evidence="13">
    <location>
        <begin position="812"/>
        <end position="823"/>
    </location>
</feature>
<keyword evidence="6 15" id="KW-0347">Helicase</keyword>
<reference evidence="15" key="2">
    <citation type="journal article" date="2007" name="Science">
        <title>Draft genome sequence of the sexually transmitted pathogen Trichomonas vaginalis.</title>
        <authorList>
            <person name="Carlton J.M."/>
            <person name="Hirt R.P."/>
            <person name="Silva J.C."/>
            <person name="Delcher A.L."/>
            <person name="Schatz M."/>
            <person name="Zhao Q."/>
            <person name="Wortman J.R."/>
            <person name="Bidwell S.L."/>
            <person name="Alsmark U.C.M."/>
            <person name="Besteiro S."/>
            <person name="Sicheritz-Ponten T."/>
            <person name="Noel C.J."/>
            <person name="Dacks J.B."/>
            <person name="Foster P.G."/>
            <person name="Simillion C."/>
            <person name="Van de Peer Y."/>
            <person name="Miranda-Saavedra D."/>
            <person name="Barton G.J."/>
            <person name="Westrop G.D."/>
            <person name="Mueller S."/>
            <person name="Dessi D."/>
            <person name="Fiori P.L."/>
            <person name="Ren Q."/>
            <person name="Paulsen I."/>
            <person name="Zhang H."/>
            <person name="Bastida-Corcuera F.D."/>
            <person name="Simoes-Barbosa A."/>
            <person name="Brown M.T."/>
            <person name="Hayes R.D."/>
            <person name="Mukherjee M."/>
            <person name="Okumura C.Y."/>
            <person name="Schneider R."/>
            <person name="Smith A.J."/>
            <person name="Vanacova S."/>
            <person name="Villalvazo M."/>
            <person name="Haas B.J."/>
            <person name="Pertea M."/>
            <person name="Feldblyum T.V."/>
            <person name="Utterback T.R."/>
            <person name="Shu C.L."/>
            <person name="Osoegawa K."/>
            <person name="de Jong P.J."/>
            <person name="Hrdy I."/>
            <person name="Horvathova L."/>
            <person name="Zubacova Z."/>
            <person name="Dolezal P."/>
            <person name="Malik S.B."/>
            <person name="Logsdon J.M. Jr."/>
            <person name="Henze K."/>
            <person name="Gupta A."/>
            <person name="Wang C.C."/>
            <person name="Dunne R.L."/>
            <person name="Upcroft J.A."/>
            <person name="Upcroft P."/>
            <person name="White O."/>
            <person name="Salzberg S.L."/>
            <person name="Tang P."/>
            <person name="Chiu C.-H."/>
            <person name="Lee Y.-S."/>
            <person name="Embley T.M."/>
            <person name="Coombs G.H."/>
            <person name="Mottram J.C."/>
            <person name="Tachezy J."/>
            <person name="Fraser-Liggett C.M."/>
            <person name="Johnson P.J."/>
        </authorList>
    </citation>
    <scope>NUCLEOTIDE SEQUENCE [LARGE SCALE GENOMIC DNA]</scope>
    <source>
        <strain evidence="15">G3</strain>
    </source>
</reference>
<feature type="compositionally biased region" description="Low complexity" evidence="13">
    <location>
        <begin position="787"/>
        <end position="797"/>
    </location>
</feature>
<dbReference type="InterPro" id="IPR010614">
    <property type="entry name" value="RAD3-like_helicase_DEAD"/>
</dbReference>
<evidence type="ECO:0000256" key="10">
    <source>
        <dbReference type="ARBA" id="ARBA00023125"/>
    </source>
</evidence>
<evidence type="ECO:0000313" key="15">
    <source>
        <dbReference type="EMBL" id="EAY21613.1"/>
    </source>
</evidence>
<keyword evidence="2" id="KW-0479">Metal-binding</keyword>
<dbReference type="GO" id="GO:0003677">
    <property type="term" value="F:DNA binding"/>
    <property type="evidence" value="ECO:0007669"/>
    <property type="project" value="UniProtKB-KW"/>
</dbReference>
<evidence type="ECO:0000256" key="8">
    <source>
        <dbReference type="ARBA" id="ARBA00023004"/>
    </source>
</evidence>
<evidence type="ECO:0000256" key="6">
    <source>
        <dbReference type="ARBA" id="ARBA00022806"/>
    </source>
</evidence>
<dbReference type="GO" id="GO:0003678">
    <property type="term" value="F:DNA helicase activity"/>
    <property type="evidence" value="ECO:0000318"/>
    <property type="project" value="GO_Central"/>
</dbReference>
<dbReference type="InterPro" id="IPR045028">
    <property type="entry name" value="DinG/Rad3-like"/>
</dbReference>
<dbReference type="GO" id="GO:0005524">
    <property type="term" value="F:ATP binding"/>
    <property type="evidence" value="ECO:0000318"/>
    <property type="project" value="GO_Central"/>
</dbReference>
<dbReference type="InterPro" id="IPR014013">
    <property type="entry name" value="Helic_SF1/SF2_ATP-bd_DinG/Rad3"/>
</dbReference>
<dbReference type="GO" id="GO:0046872">
    <property type="term" value="F:metal ion binding"/>
    <property type="evidence" value="ECO:0007669"/>
    <property type="project" value="UniProtKB-KW"/>
</dbReference>
<organism evidence="15 16">
    <name type="scientific">Trichomonas vaginalis (strain ATCC PRA-98 / G3)</name>
    <dbReference type="NCBI Taxonomy" id="412133"/>
    <lineage>
        <taxon>Eukaryota</taxon>
        <taxon>Metamonada</taxon>
        <taxon>Parabasalia</taxon>
        <taxon>Trichomonadida</taxon>
        <taxon>Trichomonadidae</taxon>
        <taxon>Trichomonas</taxon>
    </lineage>
</organism>
<dbReference type="PANTHER" id="PTHR11472">
    <property type="entry name" value="DNA REPAIR DEAD HELICASE RAD3/XP-D SUBFAMILY MEMBER"/>
    <property type="match status" value="1"/>
</dbReference>
<dbReference type="GO" id="GO:0090657">
    <property type="term" value="P:telomeric loop disassembly"/>
    <property type="evidence" value="ECO:0000318"/>
    <property type="project" value="GO_Central"/>
</dbReference>
<dbReference type="eggNOG" id="KOG1132">
    <property type="taxonomic scope" value="Eukaryota"/>
</dbReference>
<dbReference type="FunFam" id="1.10.30.20:FF:000001">
    <property type="entry name" value="DNA repair helicase rad15"/>
    <property type="match status" value="1"/>
</dbReference>
<keyword evidence="9" id="KW-0411">Iron-sulfur</keyword>
<dbReference type="GO" id="GO:0051539">
    <property type="term" value="F:4 iron, 4 sulfur cluster binding"/>
    <property type="evidence" value="ECO:0007669"/>
    <property type="project" value="UniProtKB-KW"/>
</dbReference>
<keyword evidence="8" id="KW-0408">Iron</keyword>
<dbReference type="InterPro" id="IPR042493">
    <property type="entry name" value="XPD_DNA_FeS"/>
</dbReference>
<name>A2DDD4_TRIV3</name>
<evidence type="ECO:0000256" key="2">
    <source>
        <dbReference type="ARBA" id="ARBA00022723"/>
    </source>
</evidence>
<dbReference type="KEGG" id="tva:5467164"/>
<dbReference type="InterPro" id="IPR006555">
    <property type="entry name" value="ATP-dep_Helicase_C"/>
</dbReference>
<evidence type="ECO:0000256" key="3">
    <source>
        <dbReference type="ARBA" id="ARBA00022741"/>
    </source>
</evidence>
<feature type="compositionally biased region" description="Acidic residues" evidence="13">
    <location>
        <begin position="832"/>
        <end position="848"/>
    </location>
</feature>
<keyword evidence="12" id="KW-0413">Isomerase</keyword>
<dbReference type="GO" id="GO:0005634">
    <property type="term" value="C:nucleus"/>
    <property type="evidence" value="ECO:0000318"/>
    <property type="project" value="GO_Central"/>
</dbReference>
<feature type="region of interest" description="Disordered" evidence="13">
    <location>
        <begin position="739"/>
        <end position="768"/>
    </location>
</feature>
<dbReference type="GO" id="GO:0010569">
    <property type="term" value="P:regulation of double-strand break repair via homologous recombination"/>
    <property type="evidence" value="ECO:0000318"/>
    <property type="project" value="GO_Central"/>
</dbReference>
<evidence type="ECO:0000256" key="9">
    <source>
        <dbReference type="ARBA" id="ARBA00023014"/>
    </source>
</evidence>